<keyword evidence="2" id="KW-1185">Reference proteome</keyword>
<dbReference type="RefSeq" id="WP_091731320.1">
    <property type="nucleotide sequence ID" value="NZ_FNQE01000026.1"/>
</dbReference>
<accession>A0A1H3R9S8</accession>
<dbReference type="EMBL" id="FNQE01000026">
    <property type="protein sequence ID" value="SDZ22390.1"/>
    <property type="molecule type" value="Genomic_DNA"/>
</dbReference>
<gene>
    <name evidence="1" type="ORF">SAMN05660462_02278</name>
</gene>
<dbReference type="OrthoDB" id="9796509at2"/>
<organism evidence="1 2">
    <name type="scientific">Proteiniborus ethanoligenes</name>
    <dbReference type="NCBI Taxonomy" id="415015"/>
    <lineage>
        <taxon>Bacteria</taxon>
        <taxon>Bacillati</taxon>
        <taxon>Bacillota</taxon>
        <taxon>Clostridia</taxon>
        <taxon>Eubacteriales</taxon>
        <taxon>Proteiniborus</taxon>
    </lineage>
</organism>
<sequence>MTDNKHKDGCGCDHNHDHNDCGCDHDHMEIMHLSLDDGTEMECQVVGIFGVEDKEYIALLPLDEESVLLYGYNETEEGVELLNIEDDSEYDLVVEAFYELFSDDEEYEDDYDEDEEE</sequence>
<reference evidence="1 2" key="1">
    <citation type="submission" date="2016-10" db="EMBL/GenBank/DDBJ databases">
        <authorList>
            <person name="de Groot N.N."/>
        </authorList>
    </citation>
    <scope>NUCLEOTIDE SEQUENCE [LARGE SCALE GENOMIC DNA]</scope>
    <source>
        <strain evidence="1 2">DSM 21650</strain>
    </source>
</reference>
<dbReference type="Pfam" id="PF06949">
    <property type="entry name" value="DUF1292"/>
    <property type="match status" value="1"/>
</dbReference>
<evidence type="ECO:0000313" key="2">
    <source>
        <dbReference type="Proteomes" id="UP000198625"/>
    </source>
</evidence>
<protein>
    <submittedName>
        <fullName evidence="1">Uncharacterized protein</fullName>
    </submittedName>
</protein>
<dbReference type="AlphaFoldDB" id="A0A1H3R9S8"/>
<dbReference type="InterPro" id="IPR009711">
    <property type="entry name" value="UPF0473"/>
</dbReference>
<evidence type="ECO:0000313" key="1">
    <source>
        <dbReference type="EMBL" id="SDZ22390.1"/>
    </source>
</evidence>
<proteinExistence type="predicted"/>
<dbReference type="STRING" id="415015.SAMN05660462_02278"/>
<dbReference type="Proteomes" id="UP000198625">
    <property type="component" value="Unassembled WGS sequence"/>
</dbReference>
<name>A0A1H3R9S8_9FIRM</name>